<dbReference type="AlphaFoldDB" id="A0A5B7CUD8"/>
<dbReference type="EMBL" id="VSRR010000280">
    <property type="protein sequence ID" value="MPC13417.1"/>
    <property type="molecule type" value="Genomic_DNA"/>
</dbReference>
<reference evidence="2 3" key="1">
    <citation type="submission" date="2019-05" db="EMBL/GenBank/DDBJ databases">
        <title>Another draft genome of Portunus trituberculatus and its Hox gene families provides insights of decapod evolution.</title>
        <authorList>
            <person name="Jeong J.-H."/>
            <person name="Song I."/>
            <person name="Kim S."/>
            <person name="Choi T."/>
            <person name="Kim D."/>
            <person name="Ryu S."/>
            <person name="Kim W."/>
        </authorList>
    </citation>
    <scope>NUCLEOTIDE SEQUENCE [LARGE SCALE GENOMIC DNA]</scope>
    <source>
        <tissue evidence="2">Muscle</tissue>
    </source>
</reference>
<evidence type="ECO:0000313" key="2">
    <source>
        <dbReference type="EMBL" id="MPC13417.1"/>
    </source>
</evidence>
<feature type="compositionally biased region" description="Polar residues" evidence="1">
    <location>
        <begin position="92"/>
        <end position="102"/>
    </location>
</feature>
<protein>
    <submittedName>
        <fullName evidence="2">Uncharacterized protein</fullName>
    </submittedName>
</protein>
<name>A0A5B7CUD8_PORTR</name>
<organism evidence="2 3">
    <name type="scientific">Portunus trituberculatus</name>
    <name type="common">Swimming crab</name>
    <name type="synonym">Neptunus trituberculatus</name>
    <dbReference type="NCBI Taxonomy" id="210409"/>
    <lineage>
        <taxon>Eukaryota</taxon>
        <taxon>Metazoa</taxon>
        <taxon>Ecdysozoa</taxon>
        <taxon>Arthropoda</taxon>
        <taxon>Crustacea</taxon>
        <taxon>Multicrustacea</taxon>
        <taxon>Malacostraca</taxon>
        <taxon>Eumalacostraca</taxon>
        <taxon>Eucarida</taxon>
        <taxon>Decapoda</taxon>
        <taxon>Pleocyemata</taxon>
        <taxon>Brachyura</taxon>
        <taxon>Eubrachyura</taxon>
        <taxon>Portunoidea</taxon>
        <taxon>Portunidae</taxon>
        <taxon>Portuninae</taxon>
        <taxon>Portunus</taxon>
    </lineage>
</organism>
<accession>A0A5B7CUD8</accession>
<evidence type="ECO:0000256" key="1">
    <source>
        <dbReference type="SAM" id="MobiDB-lite"/>
    </source>
</evidence>
<comment type="caution">
    <text evidence="2">The sequence shown here is derived from an EMBL/GenBank/DDBJ whole genome shotgun (WGS) entry which is preliminary data.</text>
</comment>
<evidence type="ECO:0000313" key="3">
    <source>
        <dbReference type="Proteomes" id="UP000324222"/>
    </source>
</evidence>
<dbReference type="Proteomes" id="UP000324222">
    <property type="component" value="Unassembled WGS sequence"/>
</dbReference>
<gene>
    <name evidence="2" type="ORF">E2C01_006150</name>
</gene>
<sequence length="156" mass="17064">MDSTKSNLFDFSVFKNMDAMVIIEARSILWSPPPPSRAPTPPRRAPICFCVSFPSTPPKMLPMRGPRPSPAWEPRAASIGAAWESRSPLSKGDNTSSTASASRSILFSRNSDVIKGLNNRRVCSGLVSIVSTLVPADVEFRNRDTRDMTSKLSRAP</sequence>
<feature type="region of interest" description="Disordered" evidence="1">
    <location>
        <begin position="83"/>
        <end position="102"/>
    </location>
</feature>
<keyword evidence="3" id="KW-1185">Reference proteome</keyword>
<proteinExistence type="predicted"/>